<dbReference type="EMBL" id="BSEH01001491">
    <property type="protein sequence ID" value="GLJ59788.1"/>
    <property type="molecule type" value="Genomic_DNA"/>
</dbReference>
<keyword evidence="4" id="KW-1185">Reference proteome</keyword>
<name>A0AAD3RRZ4_CRYJA</name>
<dbReference type="EMBL" id="BSEH01000842">
    <property type="protein sequence ID" value="GLJ59334.1"/>
    <property type="molecule type" value="Genomic_DNA"/>
</dbReference>
<sequence length="152" mass="16732">MFSNKVHWPSNLPGLRINEWSGPESKGPKQALPPFKKPRSLSRPRNEWDIDYSRQQHEGPLPLQGWADRDLGGAVEKERQLDIAGAPPGVPLPRRPEPNLTRVSWGPSIYMGYGPDSGLWTIGAPSPPWGCLLLQIDRGGGVPSMAAHEDLS</sequence>
<feature type="region of interest" description="Disordered" evidence="1">
    <location>
        <begin position="13"/>
        <end position="72"/>
    </location>
</feature>
<dbReference type="Proteomes" id="UP001234787">
    <property type="component" value="Unassembled WGS sequence"/>
</dbReference>
<proteinExistence type="predicted"/>
<evidence type="ECO:0000313" key="2">
    <source>
        <dbReference type="EMBL" id="GLJ59334.1"/>
    </source>
</evidence>
<evidence type="ECO:0000313" key="4">
    <source>
        <dbReference type="Proteomes" id="UP001234787"/>
    </source>
</evidence>
<evidence type="ECO:0000313" key="3">
    <source>
        <dbReference type="EMBL" id="GLJ59788.1"/>
    </source>
</evidence>
<protein>
    <submittedName>
        <fullName evidence="2">Uncharacterized protein</fullName>
    </submittedName>
</protein>
<feature type="compositionally biased region" description="Basic and acidic residues" evidence="1">
    <location>
        <begin position="44"/>
        <end position="57"/>
    </location>
</feature>
<dbReference type="AlphaFoldDB" id="A0AAD3RRZ4"/>
<gene>
    <name evidence="2" type="ORF">SUGI_1503570</name>
    <name evidence="3" type="ORF">SUGI_1523220</name>
</gene>
<accession>A0AAD3RRZ4</accession>
<comment type="caution">
    <text evidence="2">The sequence shown here is derived from an EMBL/GenBank/DDBJ whole genome shotgun (WGS) entry which is preliminary data.</text>
</comment>
<evidence type="ECO:0000256" key="1">
    <source>
        <dbReference type="SAM" id="MobiDB-lite"/>
    </source>
</evidence>
<reference evidence="2" key="1">
    <citation type="submission" date="2022-12" db="EMBL/GenBank/DDBJ databases">
        <title>Chromosome-Level Genome Assembly of Japanese Cedar (Cryptomeriajaponica D. Don).</title>
        <authorList>
            <person name="Fujino T."/>
            <person name="Yamaguchi K."/>
            <person name="Yokoyama T."/>
            <person name="Hamanaka T."/>
            <person name="Harazono Y."/>
            <person name="Kamada H."/>
            <person name="Kobayashi W."/>
            <person name="Ujino-Ihara T."/>
            <person name="Uchiyama K."/>
            <person name="Matsumoto A."/>
            <person name="Izuno A."/>
            <person name="Tsumura Y."/>
            <person name="Toyoda A."/>
            <person name="Shigenobu S."/>
            <person name="Moriguchi Y."/>
            <person name="Ueno S."/>
            <person name="Kasahara M."/>
        </authorList>
    </citation>
    <scope>NUCLEOTIDE SEQUENCE</scope>
</reference>
<organism evidence="2 4">
    <name type="scientific">Cryptomeria japonica</name>
    <name type="common">Japanese cedar</name>
    <name type="synonym">Cupressus japonica</name>
    <dbReference type="NCBI Taxonomy" id="3369"/>
    <lineage>
        <taxon>Eukaryota</taxon>
        <taxon>Viridiplantae</taxon>
        <taxon>Streptophyta</taxon>
        <taxon>Embryophyta</taxon>
        <taxon>Tracheophyta</taxon>
        <taxon>Spermatophyta</taxon>
        <taxon>Pinopsida</taxon>
        <taxon>Pinidae</taxon>
        <taxon>Conifers II</taxon>
        <taxon>Cupressales</taxon>
        <taxon>Cupressaceae</taxon>
        <taxon>Cryptomeria</taxon>
    </lineage>
</organism>